<feature type="domain" description="Fibronectin type-III" evidence="5">
    <location>
        <begin position="337"/>
        <end position="431"/>
    </location>
</feature>
<dbReference type="Pfam" id="PF00041">
    <property type="entry name" value="fn3"/>
    <property type="match status" value="10"/>
</dbReference>
<feature type="domain" description="Fibronectin type-III" evidence="5">
    <location>
        <begin position="830"/>
        <end position="923"/>
    </location>
</feature>
<dbReference type="FunFam" id="2.60.40.10:FF:000051">
    <property type="entry name" value="Uncharacterized protein, isoform J"/>
    <property type="match status" value="1"/>
</dbReference>
<dbReference type="PANTHER" id="PTHR14340">
    <property type="entry name" value="MICROFIBRIL-ASSOCIATED GLYCOPROTEIN 3"/>
    <property type="match status" value="1"/>
</dbReference>
<protein>
    <submittedName>
        <fullName evidence="6">Twitchin-like protein</fullName>
    </submittedName>
</protein>
<dbReference type="PROSITE" id="PS50835">
    <property type="entry name" value="IG_LIKE"/>
    <property type="match status" value="3"/>
</dbReference>
<dbReference type="SUPFAM" id="SSF49265">
    <property type="entry name" value="Fibronectin type III"/>
    <property type="match status" value="6"/>
</dbReference>
<dbReference type="PRINTS" id="PR00014">
    <property type="entry name" value="FNTYPEIII"/>
</dbReference>
<feature type="domain" description="Fibronectin type-III" evidence="5">
    <location>
        <begin position="1324"/>
        <end position="1419"/>
    </location>
</feature>
<dbReference type="VEuPathDB" id="VectorBase:LDEU007843"/>
<dbReference type="GO" id="GO:0030017">
    <property type="term" value="C:sarcomere"/>
    <property type="evidence" value="ECO:0007669"/>
    <property type="project" value="UniProtKB-ARBA"/>
</dbReference>
<feature type="domain" description="Ig-like" evidence="4">
    <location>
        <begin position="139"/>
        <end position="228"/>
    </location>
</feature>
<dbReference type="SMART" id="SM00409">
    <property type="entry name" value="IG"/>
    <property type="match status" value="4"/>
</dbReference>
<evidence type="ECO:0000313" key="6">
    <source>
        <dbReference type="EMBL" id="RWS24197.1"/>
    </source>
</evidence>
<feature type="domain" description="Fibronectin type-III" evidence="5">
    <location>
        <begin position="235"/>
        <end position="331"/>
    </location>
</feature>
<dbReference type="InterPro" id="IPR036179">
    <property type="entry name" value="Ig-like_dom_sf"/>
</dbReference>
<dbReference type="FunFam" id="2.60.40.10:FF:002083">
    <property type="entry name" value="Protein CBR-UNC-22"/>
    <property type="match status" value="1"/>
</dbReference>
<feature type="compositionally biased region" description="Basic and acidic residues" evidence="3">
    <location>
        <begin position="29"/>
        <end position="43"/>
    </location>
</feature>
<evidence type="ECO:0000259" key="5">
    <source>
        <dbReference type="PROSITE" id="PS50853"/>
    </source>
</evidence>
<accession>A0A443S9K5</accession>
<feature type="domain" description="Fibronectin type-III" evidence="5">
    <location>
        <begin position="1125"/>
        <end position="1219"/>
    </location>
</feature>
<feature type="non-terminal residue" evidence="6">
    <location>
        <position position="1435"/>
    </location>
</feature>
<feature type="region of interest" description="Disordered" evidence="3">
    <location>
        <begin position="16"/>
        <end position="43"/>
    </location>
</feature>
<dbReference type="CDD" id="cd00063">
    <property type="entry name" value="FN3"/>
    <property type="match status" value="10"/>
</dbReference>
<sequence>LVQKREYKFRVRAVNKKGSSEPLSAKDSIIAKDPYDEPSKPNDLEVVDWDADHVDLKWKAPDRDGGAPIEGYVVEYKDKFSPEWSKGPEVGADRLKATVQNLKEGMQYQFRVKAVNKAGPGEPSDPTKPIIVKARFVKPYIIGDGLKNLIVKKGQVIKYDVQFGGEPPPEVKWFANKNELVSSLKITIEATAKTSLMVVKSAVRADSGKYKLELTNSSGTFVSEADVVVLDKPSPPEGPLMLEEVRADHITVAWRRPKDDGGQDLKGYVIEKMDPDTGRWVPAGEVGPNTEKFTVEGLTKGKKYKFRVKAVNKEGESDPLETDSAVVAKNPYDEPGKPGKPEIVDYDNTKCDLKWAAPENDGGKPITHYIIEMKDKLSKDFVEVMKTSSAKPEATVTGLKQGNVVQFRVRAVNIAGPSEPSDETDAHTVKHRKLKPQIDRSNLKNVTLKVGKGHHFDVDIIGEPPPKITWTFGDDKLKVMNDDHFKIDNVDYHSDFNLQKAERKHSGKYTITATNEYGSDSVSVDVIVIGKPGKPEGPLDIFDVHKEGCKLEWKKPKDDGGVPIKGYEVEKLDPKSGRWTRCGKTDKTELEVTGLTPGKEYLFRVSAINEEGESEPLEALKPIIAKNPYDEPGKPGTPEIVDWDNKSVDLVWEKPASDGGAPITSYIVEKKEKFAIVWSKATEVPGNTTAAKVEELTENQEYQFRVIAVNKAGPGEASEPTKSHLVKHRKLKPYIDRTNLETTTIKKGKSMKLDVNIRGEPPPKVTWKLKDKVITNNEHYEIVNVDYNTKFNMNNGQRIHSGKYTIIAENEHGKDEAEVEIVVLAAPSMPKGPLKVENVHKKGCTLKWEKPEDDGGKPITGYIVEKLDVDSGNWVPVGRTDETELAVSGLTPGKRYKFRVKAVNPEGESEPLVSDLPITAKNPYNEAKAPTDVVVDDWSEKHVDLKWKAPLDDGGAPITGYIIEKKEKYGGSWQQCLTTNTPATTAKVEGLTKGQTYQFRVIAVNKAGPGEPSQPTKPHLAKERNLAPRINRDNLQPITVRAGNTARLDVEVSGEPPPKITWTFAGKPLESGKDLKIENEDYKTNFQLRNTTRAQSGLYKIIATNENGTDEAEVQITVLDKPGKPEGPLEVSNIHAEGCKLTWKPPKDDGGVPVQNYVIEKQDTSTGKWEKVAAFCKATEYNVTGLEPNKRYNFRVMAENECGTSDPLTTESAITAKHPFSVPDPPGKPRALETDAGKITLQWDEPLRDGGAKIEGYQIEYKEPGDSKWGVANPSLVKDNTFTVTGLQPGKKYEFRVKAKNAAGFSEPSTTSDAIKASSMLPDKPGKPEIVDYDNTKCDLKWTAPVNDGGKPIKYYVVEMKDKLSNEFVEVMRTVGPTPEASVTGLKQGNVCQFRVRAVNAAGPSEPSEATDPHTVKHRKLKPSIDRSNLKNITL</sequence>
<dbReference type="FunFam" id="2.60.40.10:FF:000160">
    <property type="entry name" value="Titin a"/>
    <property type="match status" value="1"/>
</dbReference>
<dbReference type="FunFam" id="2.60.40.10:FF:000006">
    <property type="entry name" value="Uncharacterized protein, isoform F"/>
    <property type="match status" value="1"/>
</dbReference>
<dbReference type="FunFam" id="2.60.40.10:FF:000003">
    <property type="entry name" value="Titin isoform E"/>
    <property type="match status" value="1"/>
</dbReference>
<dbReference type="PROSITE" id="PS50853">
    <property type="entry name" value="FN3"/>
    <property type="match status" value="11"/>
</dbReference>
<dbReference type="InterPro" id="IPR003961">
    <property type="entry name" value="FN3_dom"/>
</dbReference>
<dbReference type="SUPFAM" id="SSF48726">
    <property type="entry name" value="Immunoglobulin"/>
    <property type="match status" value="4"/>
</dbReference>
<dbReference type="InterPro" id="IPR007110">
    <property type="entry name" value="Ig-like_dom"/>
</dbReference>
<feature type="domain" description="Fibronectin type-III" evidence="5">
    <location>
        <begin position="634"/>
        <end position="729"/>
    </location>
</feature>
<evidence type="ECO:0000313" key="7">
    <source>
        <dbReference type="Proteomes" id="UP000288716"/>
    </source>
</evidence>
<feature type="domain" description="Fibronectin type-III" evidence="5">
    <location>
        <begin position="535"/>
        <end position="628"/>
    </location>
</feature>
<feature type="non-terminal residue" evidence="6">
    <location>
        <position position="1"/>
    </location>
</feature>
<dbReference type="FunFam" id="2.60.40.10:FF:000056">
    <property type="entry name" value="twitchin isoform X4"/>
    <property type="match status" value="6"/>
</dbReference>
<feature type="region of interest" description="Disordered" evidence="3">
    <location>
        <begin position="1306"/>
        <end position="1329"/>
    </location>
</feature>
<proteinExistence type="predicted"/>
<feature type="domain" description="Ig-like" evidence="4">
    <location>
        <begin position="733"/>
        <end position="822"/>
    </location>
</feature>
<organism evidence="6 7">
    <name type="scientific">Leptotrombidium deliense</name>
    <dbReference type="NCBI Taxonomy" id="299467"/>
    <lineage>
        <taxon>Eukaryota</taxon>
        <taxon>Metazoa</taxon>
        <taxon>Ecdysozoa</taxon>
        <taxon>Arthropoda</taxon>
        <taxon>Chelicerata</taxon>
        <taxon>Arachnida</taxon>
        <taxon>Acari</taxon>
        <taxon>Acariformes</taxon>
        <taxon>Trombidiformes</taxon>
        <taxon>Prostigmata</taxon>
        <taxon>Anystina</taxon>
        <taxon>Parasitengona</taxon>
        <taxon>Trombiculoidea</taxon>
        <taxon>Trombiculidae</taxon>
        <taxon>Leptotrombidium</taxon>
    </lineage>
</organism>
<dbReference type="Gene3D" id="2.60.40.10">
    <property type="entry name" value="Immunoglobulins"/>
    <property type="match status" value="15"/>
</dbReference>
<dbReference type="InterPro" id="IPR003599">
    <property type="entry name" value="Ig_sub"/>
</dbReference>
<dbReference type="InterPro" id="IPR003598">
    <property type="entry name" value="Ig_sub2"/>
</dbReference>
<dbReference type="SMART" id="SM00060">
    <property type="entry name" value="FN3"/>
    <property type="match status" value="10"/>
</dbReference>
<keyword evidence="2" id="KW-0393">Immunoglobulin domain</keyword>
<dbReference type="Pfam" id="PF07679">
    <property type="entry name" value="I-set"/>
    <property type="match status" value="4"/>
</dbReference>
<evidence type="ECO:0000256" key="3">
    <source>
        <dbReference type="SAM" id="MobiDB-lite"/>
    </source>
</evidence>
<dbReference type="STRING" id="299467.A0A443S9K5"/>
<dbReference type="GO" id="GO:0009653">
    <property type="term" value="P:anatomical structure morphogenesis"/>
    <property type="evidence" value="ECO:0007669"/>
    <property type="project" value="UniProtKB-ARBA"/>
</dbReference>
<feature type="domain" description="Ig-like" evidence="4">
    <location>
        <begin position="1028"/>
        <end position="1117"/>
    </location>
</feature>
<dbReference type="InterPro" id="IPR013098">
    <property type="entry name" value="Ig_I-set"/>
</dbReference>
<dbReference type="GO" id="GO:0030154">
    <property type="term" value="P:cell differentiation"/>
    <property type="evidence" value="ECO:0007669"/>
    <property type="project" value="UniProtKB-ARBA"/>
</dbReference>
<evidence type="ECO:0000256" key="1">
    <source>
        <dbReference type="ARBA" id="ARBA00022737"/>
    </source>
</evidence>
<dbReference type="EMBL" id="NCKV01005232">
    <property type="protein sequence ID" value="RWS24197.1"/>
    <property type="molecule type" value="Genomic_DNA"/>
</dbReference>
<feature type="domain" description="Fibronectin type-III" evidence="5">
    <location>
        <begin position="929"/>
        <end position="1024"/>
    </location>
</feature>
<feature type="domain" description="Fibronectin type-III" evidence="5">
    <location>
        <begin position="1"/>
        <end position="34"/>
    </location>
</feature>
<feature type="domain" description="Fibronectin type-III" evidence="5">
    <location>
        <begin position="40"/>
        <end position="135"/>
    </location>
</feature>
<comment type="caution">
    <text evidence="6">The sequence shown here is derived from an EMBL/GenBank/DDBJ whole genome shotgun (WGS) entry which is preliminary data.</text>
</comment>
<dbReference type="InterPro" id="IPR013783">
    <property type="entry name" value="Ig-like_fold"/>
</dbReference>
<feature type="region of interest" description="Disordered" evidence="3">
    <location>
        <begin position="1402"/>
        <end position="1435"/>
    </location>
</feature>
<keyword evidence="7" id="KW-1185">Reference proteome</keyword>
<dbReference type="Proteomes" id="UP000288716">
    <property type="component" value="Unassembled WGS sequence"/>
</dbReference>
<reference evidence="6 7" key="1">
    <citation type="journal article" date="2018" name="Gigascience">
        <title>Genomes of trombidid mites reveal novel predicted allergens and laterally-transferred genes associated with secondary metabolism.</title>
        <authorList>
            <person name="Dong X."/>
            <person name="Chaisiri K."/>
            <person name="Xia D."/>
            <person name="Armstrong S.D."/>
            <person name="Fang Y."/>
            <person name="Donnelly M.J."/>
            <person name="Kadowaki T."/>
            <person name="McGarry J.W."/>
            <person name="Darby A.C."/>
            <person name="Makepeace B.L."/>
        </authorList>
    </citation>
    <scope>NUCLEOTIDE SEQUENCE [LARGE SCALE GENOMIC DNA]</scope>
    <source>
        <strain evidence="6">UoL-UT</strain>
    </source>
</reference>
<dbReference type="SMART" id="SM00408">
    <property type="entry name" value="IGc2"/>
    <property type="match status" value="3"/>
</dbReference>
<evidence type="ECO:0000256" key="2">
    <source>
        <dbReference type="ARBA" id="ARBA00023319"/>
    </source>
</evidence>
<dbReference type="InterPro" id="IPR036116">
    <property type="entry name" value="FN3_sf"/>
</dbReference>
<gene>
    <name evidence="6" type="ORF">B4U80_03881</name>
</gene>
<dbReference type="FunFam" id="2.60.40.10:FF:000567">
    <property type="entry name" value="Uncharacterized protein, isoform G"/>
    <property type="match status" value="3"/>
</dbReference>
<dbReference type="PANTHER" id="PTHR14340:SF9">
    <property type="entry name" value="FIBRONECTIN TYPE-III DOMAIN-CONTAINING PROTEIN"/>
    <property type="match status" value="1"/>
</dbReference>
<feature type="domain" description="Fibronectin type-III" evidence="5">
    <location>
        <begin position="1225"/>
        <end position="1323"/>
    </location>
</feature>
<dbReference type="OrthoDB" id="6512433at2759"/>
<name>A0A443S9K5_9ACAR</name>
<keyword evidence="1" id="KW-0677">Repeat</keyword>
<evidence type="ECO:0000259" key="4">
    <source>
        <dbReference type="PROSITE" id="PS50835"/>
    </source>
</evidence>